<protein>
    <submittedName>
        <fullName evidence="1">Uncharacterized protein</fullName>
    </submittedName>
</protein>
<dbReference type="EMBL" id="JAQJAC010000006">
    <property type="protein sequence ID" value="KAJ5581350.1"/>
    <property type="molecule type" value="Genomic_DNA"/>
</dbReference>
<sequence length="130" mass="14976">MFLSRRHEFEVPSNVRVSEPCRQREAAMPSHDMQSGTCSPSLSNRFLGFIFLGIKSKERKVKLDYCILLPYRYNFNVRQKCSSALLWGVVHNQSKLVDKMLCKYQADTNTTGDESRTPIFHAIRAESVTE</sequence>
<name>A0AAD6GSU2_9EURO</name>
<evidence type="ECO:0000313" key="1">
    <source>
        <dbReference type="EMBL" id="KAJ5581350.1"/>
    </source>
</evidence>
<reference evidence="1 2" key="1">
    <citation type="journal article" date="2023" name="IMA Fungus">
        <title>Comparative genomic study of the Penicillium genus elucidates a diverse pangenome and 15 lateral gene transfer events.</title>
        <authorList>
            <person name="Petersen C."/>
            <person name="Sorensen T."/>
            <person name="Nielsen M.R."/>
            <person name="Sondergaard T.E."/>
            <person name="Sorensen J.L."/>
            <person name="Fitzpatrick D.A."/>
            <person name="Frisvad J.C."/>
            <person name="Nielsen K.L."/>
        </authorList>
    </citation>
    <scope>NUCLEOTIDE SEQUENCE [LARGE SCALE GENOMIC DNA]</scope>
    <source>
        <strain evidence="1 2">IBT 29057</strain>
    </source>
</reference>
<dbReference type="AlphaFoldDB" id="A0AAD6GSU2"/>
<gene>
    <name evidence="1" type="ORF">N7450_007651</name>
</gene>
<proteinExistence type="predicted"/>
<keyword evidence="2" id="KW-1185">Reference proteome</keyword>
<comment type="caution">
    <text evidence="1">The sequence shown here is derived from an EMBL/GenBank/DDBJ whole genome shotgun (WGS) entry which is preliminary data.</text>
</comment>
<dbReference type="InterPro" id="IPR036770">
    <property type="entry name" value="Ankyrin_rpt-contain_sf"/>
</dbReference>
<dbReference type="SUPFAM" id="SSF48403">
    <property type="entry name" value="Ankyrin repeat"/>
    <property type="match status" value="1"/>
</dbReference>
<evidence type="ECO:0000313" key="2">
    <source>
        <dbReference type="Proteomes" id="UP001216150"/>
    </source>
</evidence>
<accession>A0AAD6GSU2</accession>
<organism evidence="1 2">
    <name type="scientific">Penicillium hetheringtonii</name>
    <dbReference type="NCBI Taxonomy" id="911720"/>
    <lineage>
        <taxon>Eukaryota</taxon>
        <taxon>Fungi</taxon>
        <taxon>Dikarya</taxon>
        <taxon>Ascomycota</taxon>
        <taxon>Pezizomycotina</taxon>
        <taxon>Eurotiomycetes</taxon>
        <taxon>Eurotiomycetidae</taxon>
        <taxon>Eurotiales</taxon>
        <taxon>Aspergillaceae</taxon>
        <taxon>Penicillium</taxon>
    </lineage>
</organism>
<dbReference type="Proteomes" id="UP001216150">
    <property type="component" value="Unassembled WGS sequence"/>
</dbReference>